<accession>A0A1Y3GCC0</accession>
<dbReference type="OrthoDB" id="7675at2157"/>
<evidence type="ECO:0000256" key="2">
    <source>
        <dbReference type="ARBA" id="ARBA00007800"/>
    </source>
</evidence>
<feature type="domain" description="Carbamoyl-phosphate synthase small subunit N-terminal" evidence="11">
    <location>
        <begin position="2"/>
        <end position="132"/>
    </location>
</feature>
<evidence type="ECO:0000256" key="10">
    <source>
        <dbReference type="HAMAP-Rule" id="MF_01209"/>
    </source>
</evidence>
<feature type="binding site" evidence="10">
    <location>
        <position position="253"/>
    </location>
    <ligand>
        <name>L-glutamine</name>
        <dbReference type="ChEBI" id="CHEBI:58359"/>
    </ligand>
</feature>
<evidence type="ECO:0000259" key="11">
    <source>
        <dbReference type="SMART" id="SM01097"/>
    </source>
</evidence>
<dbReference type="Pfam" id="PF00117">
    <property type="entry name" value="GATase"/>
    <property type="match status" value="1"/>
</dbReference>
<dbReference type="GO" id="GO:0004359">
    <property type="term" value="F:glutaminase activity"/>
    <property type="evidence" value="ECO:0007669"/>
    <property type="project" value="RHEA"/>
</dbReference>
<dbReference type="EC" id="6.3.5.5" evidence="10"/>
<dbReference type="EMBL" id="MRZU01000003">
    <property type="protein sequence ID" value="OUJ19102.1"/>
    <property type="molecule type" value="Genomic_DNA"/>
</dbReference>
<reference evidence="12 13" key="1">
    <citation type="submission" date="2016-12" db="EMBL/GenBank/DDBJ databases">
        <title>Discovery of methanogenic haloarchaea.</title>
        <authorList>
            <person name="Sorokin D.Y."/>
            <person name="Makarova K.S."/>
            <person name="Abbas B."/>
            <person name="Ferrer M."/>
            <person name="Golyshin P.N."/>
        </authorList>
    </citation>
    <scope>NUCLEOTIDE SEQUENCE [LARGE SCALE GENOMIC DNA]</scope>
    <source>
        <strain evidence="12">AMET1</strain>
    </source>
</reference>
<dbReference type="AlphaFoldDB" id="A0A1Y3GCC0"/>
<dbReference type="Proteomes" id="UP000195137">
    <property type="component" value="Unassembled WGS sequence"/>
</dbReference>
<feature type="binding site" evidence="10">
    <location>
        <position position="293"/>
    </location>
    <ligand>
        <name>L-glutamine</name>
        <dbReference type="ChEBI" id="CHEBI:58359"/>
    </ligand>
</feature>
<proteinExistence type="inferred from homology"/>
<dbReference type="SMART" id="SM01097">
    <property type="entry name" value="CPSase_sm_chain"/>
    <property type="match status" value="1"/>
</dbReference>
<dbReference type="Pfam" id="PF00988">
    <property type="entry name" value="CPSase_sm_chain"/>
    <property type="match status" value="1"/>
</dbReference>
<evidence type="ECO:0000256" key="7">
    <source>
        <dbReference type="ARBA" id="ARBA00022962"/>
    </source>
</evidence>
<keyword evidence="8 10" id="KW-0665">Pyrimidine biosynthesis</keyword>
<protein>
    <recommendedName>
        <fullName evidence="10">Carbamoyl phosphate synthase small chain</fullName>
        <ecNumber evidence="10">6.3.5.5</ecNumber>
    </recommendedName>
    <alternativeName>
        <fullName evidence="10">Carbamoyl phosphate synthetase glutamine chain</fullName>
    </alternativeName>
</protein>
<dbReference type="GO" id="GO:0006526">
    <property type="term" value="P:L-arginine biosynthetic process"/>
    <property type="evidence" value="ECO:0007669"/>
    <property type="project" value="UniProtKB-UniRule"/>
</dbReference>
<feature type="binding site" evidence="10">
    <location>
        <position position="291"/>
    </location>
    <ligand>
        <name>L-glutamine</name>
        <dbReference type="ChEBI" id="CHEBI:58359"/>
    </ligand>
</feature>
<evidence type="ECO:0000256" key="8">
    <source>
        <dbReference type="ARBA" id="ARBA00022975"/>
    </source>
</evidence>
<dbReference type="GO" id="GO:0005524">
    <property type="term" value="F:ATP binding"/>
    <property type="evidence" value="ECO:0007669"/>
    <property type="project" value="UniProtKB-UniRule"/>
</dbReference>
<feature type="binding site" evidence="10">
    <location>
        <position position="250"/>
    </location>
    <ligand>
        <name>L-glutamine</name>
        <dbReference type="ChEBI" id="CHEBI:58359"/>
    </ligand>
</feature>
<dbReference type="InterPro" id="IPR050472">
    <property type="entry name" value="Anth_synth/Amidotransfase"/>
</dbReference>
<comment type="caution">
    <text evidence="12">The sequence shown here is derived from an EMBL/GenBank/DDBJ whole genome shotgun (WGS) entry which is preliminary data.</text>
</comment>
<dbReference type="NCBIfam" id="NF009475">
    <property type="entry name" value="PRK12838.1"/>
    <property type="match status" value="1"/>
</dbReference>
<evidence type="ECO:0000313" key="12">
    <source>
        <dbReference type="EMBL" id="OUJ19102.1"/>
    </source>
</evidence>
<dbReference type="PRINTS" id="PR00096">
    <property type="entry name" value="GATASE"/>
</dbReference>
<name>A0A1Y3GCC0_9EURY</name>
<feature type="binding site" evidence="10">
    <location>
        <position position="46"/>
    </location>
    <ligand>
        <name>L-glutamine</name>
        <dbReference type="ChEBI" id="CHEBI:58359"/>
    </ligand>
</feature>
<organism evidence="12 13">
    <name type="scientific">Methanonatronarchaeum thermophilum</name>
    <dbReference type="NCBI Taxonomy" id="1927129"/>
    <lineage>
        <taxon>Archaea</taxon>
        <taxon>Methanobacteriati</taxon>
        <taxon>Methanobacteriota</taxon>
        <taxon>Methanonatronarchaeia</taxon>
        <taxon>Methanonatronarchaeales</taxon>
        <taxon>Methanonatronarchaeaceae</taxon>
        <taxon>Methanonatronarchaeum</taxon>
    </lineage>
</organism>
<sequence length="358" mass="39014">MKDAFLALEDGTVFRGEALGSEGLARGELVFNTSFTGYEEAMTGPSYKGQLLMFTYPLVGNYGLSYESIQSDEVGAEAVVVKEACEKPSHRDSKASLDEFLKDMDTPGIEGIDTRMLTIKTRERGVLKAAVAVGDYSVEEVVEYAKGAPDIQDLDLVSQVTCEESYRVKGDGSRIAVLDCGVRKSILDRLSEHGFDLKVFPADSSSETIREYNPEALFVSNGPGNPKMAKNPINLVKEFVGEIPVFGICFGTQIISLAVGADTYKMSFGHRGGNHPVKDHETGTVHITSQNHGFAIDKESLNGTGLEVTQTNANDGTVEAVESKKQEIYGVQYHPEAYPGPRDTKDLFLNKIYKIIEG</sequence>
<dbReference type="InterPro" id="IPR029062">
    <property type="entry name" value="Class_I_gatase-like"/>
</dbReference>
<dbReference type="GO" id="GO:0044205">
    <property type="term" value="P:'de novo' UMP biosynthetic process"/>
    <property type="evidence" value="ECO:0007669"/>
    <property type="project" value="UniProtKB-UniRule"/>
</dbReference>
<dbReference type="GO" id="GO:0006207">
    <property type="term" value="P:'de novo' pyrimidine nucleobase biosynthetic process"/>
    <property type="evidence" value="ECO:0007669"/>
    <property type="project" value="InterPro"/>
</dbReference>
<gene>
    <name evidence="10" type="primary">carA</name>
    <name evidence="12" type="ORF">AMET1_0754</name>
</gene>
<comment type="subunit">
    <text evidence="10">Composed of two chains; the small (or glutamine) chain promotes the hydrolysis of glutamine to ammonia, which is used by the large (or ammonia) chain to synthesize carbamoyl phosphate. Tetramer of heterodimers (alpha,beta)4.</text>
</comment>
<keyword evidence="6 10" id="KW-0067">ATP-binding</keyword>
<dbReference type="PRINTS" id="PR00097">
    <property type="entry name" value="ANTSNTHASEII"/>
</dbReference>
<feature type="active site" evidence="10">
    <location>
        <position position="336"/>
    </location>
</feature>
<comment type="catalytic activity">
    <reaction evidence="10">
        <text>L-glutamine + H2O = L-glutamate + NH4(+)</text>
        <dbReference type="Rhea" id="RHEA:15889"/>
        <dbReference type="ChEBI" id="CHEBI:15377"/>
        <dbReference type="ChEBI" id="CHEBI:28938"/>
        <dbReference type="ChEBI" id="CHEBI:29985"/>
        <dbReference type="ChEBI" id="CHEBI:58359"/>
    </reaction>
</comment>
<keyword evidence="5 10" id="KW-0547">Nucleotide-binding</keyword>
<dbReference type="RefSeq" id="WP_086637142.1">
    <property type="nucleotide sequence ID" value="NZ_MRZU01000003.1"/>
</dbReference>
<feature type="binding site" evidence="10">
    <location>
        <position position="224"/>
    </location>
    <ligand>
        <name>L-glutamine</name>
        <dbReference type="ChEBI" id="CHEBI:58359"/>
    </ligand>
</feature>
<dbReference type="UniPathway" id="UPA00070">
    <property type="reaction ID" value="UER00115"/>
</dbReference>
<dbReference type="InterPro" id="IPR035686">
    <property type="entry name" value="CPSase_GATase1"/>
</dbReference>
<feature type="binding site" evidence="10">
    <location>
        <position position="222"/>
    </location>
    <ligand>
        <name>L-glutamine</name>
        <dbReference type="ChEBI" id="CHEBI:58359"/>
    </ligand>
</feature>
<feature type="region of interest" description="CPSase" evidence="10">
    <location>
        <begin position="1"/>
        <end position="174"/>
    </location>
</feature>
<dbReference type="InterPro" id="IPR006274">
    <property type="entry name" value="CarbamoylP_synth_ssu"/>
</dbReference>
<comment type="catalytic activity">
    <reaction evidence="9 10">
        <text>hydrogencarbonate + L-glutamine + 2 ATP + H2O = carbamoyl phosphate + L-glutamate + 2 ADP + phosphate + 2 H(+)</text>
        <dbReference type="Rhea" id="RHEA:18633"/>
        <dbReference type="ChEBI" id="CHEBI:15377"/>
        <dbReference type="ChEBI" id="CHEBI:15378"/>
        <dbReference type="ChEBI" id="CHEBI:17544"/>
        <dbReference type="ChEBI" id="CHEBI:29985"/>
        <dbReference type="ChEBI" id="CHEBI:30616"/>
        <dbReference type="ChEBI" id="CHEBI:43474"/>
        <dbReference type="ChEBI" id="CHEBI:58228"/>
        <dbReference type="ChEBI" id="CHEBI:58359"/>
        <dbReference type="ChEBI" id="CHEBI:456216"/>
        <dbReference type="EC" id="6.3.5.5"/>
    </reaction>
</comment>
<dbReference type="GO" id="GO:0004088">
    <property type="term" value="F:carbamoyl-phosphate synthase (glutamine-hydrolyzing) activity"/>
    <property type="evidence" value="ECO:0007669"/>
    <property type="project" value="UniProtKB-UniRule"/>
</dbReference>
<comment type="pathway">
    <text evidence="1 10">Amino-acid biosynthesis; L-arginine biosynthesis; carbamoyl phosphate from bicarbonate: step 1/1.</text>
</comment>
<dbReference type="InterPro" id="IPR017926">
    <property type="entry name" value="GATASE"/>
</dbReference>
<dbReference type="Gene3D" id="3.50.30.20">
    <property type="entry name" value="Carbamoyl-phosphate synthase small subunit, N-terminal domain"/>
    <property type="match status" value="1"/>
</dbReference>
<evidence type="ECO:0000256" key="3">
    <source>
        <dbReference type="ARBA" id="ARBA00022571"/>
    </source>
</evidence>
<keyword evidence="4 10" id="KW-0436">Ligase</keyword>
<keyword evidence="10" id="KW-0028">Amino-acid biosynthesis</keyword>
<keyword evidence="7 10" id="KW-0315">Glutamine amidotransferase</keyword>
<keyword evidence="13" id="KW-1185">Reference proteome</keyword>
<keyword evidence="3 10" id="KW-0055">Arginine biosynthesis</keyword>
<dbReference type="PRINTS" id="PR00099">
    <property type="entry name" value="CPSGATASE"/>
</dbReference>
<dbReference type="PANTHER" id="PTHR43418:SF7">
    <property type="entry name" value="CARBAMOYL-PHOSPHATE SYNTHASE SMALL CHAIN"/>
    <property type="match status" value="1"/>
</dbReference>
<feature type="active site" evidence="10">
    <location>
        <position position="334"/>
    </location>
</feature>
<dbReference type="PANTHER" id="PTHR43418">
    <property type="entry name" value="MULTIFUNCTIONAL TRYPTOPHAN BIOSYNTHESIS PROTEIN-RELATED"/>
    <property type="match status" value="1"/>
</dbReference>
<evidence type="ECO:0000256" key="6">
    <source>
        <dbReference type="ARBA" id="ARBA00022840"/>
    </source>
</evidence>
<comment type="similarity">
    <text evidence="2 10">Belongs to the CarA family.</text>
</comment>
<dbReference type="UniPathway" id="UPA00068">
    <property type="reaction ID" value="UER00171"/>
</dbReference>
<dbReference type="InterPro" id="IPR036480">
    <property type="entry name" value="CarbP_synth_ssu_N_sf"/>
</dbReference>
<evidence type="ECO:0000256" key="9">
    <source>
        <dbReference type="ARBA" id="ARBA00048816"/>
    </source>
</evidence>
<dbReference type="SUPFAM" id="SSF52021">
    <property type="entry name" value="Carbamoyl phosphate synthetase, small subunit N-terminal domain"/>
    <property type="match status" value="1"/>
</dbReference>
<dbReference type="InterPro" id="IPR002474">
    <property type="entry name" value="CarbamoylP_synth_ssu_N"/>
</dbReference>
<evidence type="ECO:0000256" key="4">
    <source>
        <dbReference type="ARBA" id="ARBA00022598"/>
    </source>
</evidence>
<dbReference type="SUPFAM" id="SSF52317">
    <property type="entry name" value="Class I glutamine amidotransferase-like"/>
    <property type="match status" value="1"/>
</dbReference>
<feature type="binding site" evidence="10">
    <location>
        <position position="294"/>
    </location>
    <ligand>
        <name>L-glutamine</name>
        <dbReference type="ChEBI" id="CHEBI:58359"/>
    </ligand>
</feature>
<dbReference type="CDD" id="cd01744">
    <property type="entry name" value="GATase1_CPSase"/>
    <property type="match status" value="1"/>
</dbReference>
<dbReference type="HAMAP" id="MF_01209">
    <property type="entry name" value="CPSase_S_chain"/>
    <property type="match status" value="1"/>
</dbReference>
<evidence type="ECO:0000256" key="1">
    <source>
        <dbReference type="ARBA" id="ARBA00005077"/>
    </source>
</evidence>
<dbReference type="Gene3D" id="3.40.50.880">
    <property type="match status" value="1"/>
</dbReference>
<dbReference type="GO" id="GO:0006541">
    <property type="term" value="P:glutamine metabolic process"/>
    <property type="evidence" value="ECO:0007669"/>
    <property type="project" value="InterPro"/>
</dbReference>
<dbReference type="PROSITE" id="PS51273">
    <property type="entry name" value="GATASE_TYPE_1"/>
    <property type="match status" value="1"/>
</dbReference>
<dbReference type="NCBIfam" id="TIGR01368">
    <property type="entry name" value="CPSaseIIsmall"/>
    <property type="match status" value="1"/>
</dbReference>
<comment type="function">
    <text evidence="10">Small subunit of the glutamine-dependent carbamoyl phosphate synthetase (CPSase). CPSase catalyzes the formation of carbamoyl phosphate from the ammonia moiety of glutamine, carbonate, and phosphate donated by ATP, constituting the first step of 2 biosynthetic pathways, one leading to arginine and/or urea and the other to pyrimidine nucleotides. The small subunit (glutamine amidotransferase) binds and cleaves glutamine to supply the large subunit with the substrate ammonia.</text>
</comment>
<feature type="active site" description="Nucleophile" evidence="10">
    <location>
        <position position="249"/>
    </location>
</feature>
<evidence type="ECO:0000313" key="13">
    <source>
        <dbReference type="Proteomes" id="UP000195137"/>
    </source>
</evidence>
<comment type="pathway">
    <text evidence="10">Pyrimidine metabolism; UMP biosynthesis via de novo pathway; (S)-dihydroorotate from bicarbonate: step 1/3.</text>
</comment>
<evidence type="ECO:0000256" key="5">
    <source>
        <dbReference type="ARBA" id="ARBA00022741"/>
    </source>
</evidence>